<sequence length="133" mass="15019">MVQKIRAVKLPGFCPHSAGMAKRTKAAAGFVQLYKPQKIPQFGVFSLDNTPNWCIIINVIKRGTAQEDKKMKNTMWYAVMRDNDDTDWGTGSNNMDEAVEMAKKYRADGYEDAYIAVIDDGDDPTCVDEIRDF</sequence>
<proteinExistence type="predicted"/>
<accession>A0A8S5UT61</accession>
<protein>
    <submittedName>
        <fullName evidence="1">Uncharacterized protein</fullName>
    </submittedName>
</protein>
<name>A0A8S5UT61_9CAUD</name>
<organism evidence="1">
    <name type="scientific">Siphoviridae sp. ct4fm14</name>
    <dbReference type="NCBI Taxonomy" id="2825331"/>
    <lineage>
        <taxon>Viruses</taxon>
        <taxon>Duplodnaviria</taxon>
        <taxon>Heunggongvirae</taxon>
        <taxon>Uroviricota</taxon>
        <taxon>Caudoviricetes</taxon>
    </lineage>
</organism>
<evidence type="ECO:0000313" key="1">
    <source>
        <dbReference type="EMBL" id="DAF97671.1"/>
    </source>
</evidence>
<reference evidence="1" key="1">
    <citation type="journal article" date="2021" name="Proc. Natl. Acad. Sci. U.S.A.">
        <title>A Catalog of Tens of Thousands of Viruses from Human Metagenomes Reveals Hidden Associations with Chronic Diseases.</title>
        <authorList>
            <person name="Tisza M.J."/>
            <person name="Buck C.B."/>
        </authorList>
    </citation>
    <scope>NUCLEOTIDE SEQUENCE</scope>
    <source>
        <strain evidence="1">Ct4fm14</strain>
    </source>
</reference>
<dbReference type="EMBL" id="BK016135">
    <property type="protein sequence ID" value="DAF97671.1"/>
    <property type="molecule type" value="Genomic_DNA"/>
</dbReference>